<comment type="similarity">
    <text evidence="2 7 8">Belongs to the peptidase S8 family.</text>
</comment>
<protein>
    <submittedName>
        <fullName evidence="11">Peptidase S8</fullName>
    </submittedName>
</protein>
<dbReference type="Proteomes" id="UP000602284">
    <property type="component" value="Unassembled WGS sequence"/>
</dbReference>
<dbReference type="PROSITE" id="PS00136">
    <property type="entry name" value="SUBTILASE_ASP"/>
    <property type="match status" value="1"/>
</dbReference>
<dbReference type="InterPro" id="IPR015500">
    <property type="entry name" value="Peptidase_S8_subtilisin-rel"/>
</dbReference>
<dbReference type="InterPro" id="IPR036852">
    <property type="entry name" value="Peptidase_S8/S53_dom_sf"/>
</dbReference>
<dbReference type="PROSITE" id="PS00138">
    <property type="entry name" value="SUBTILASE_SER"/>
    <property type="match status" value="1"/>
</dbReference>
<dbReference type="InterPro" id="IPR034084">
    <property type="entry name" value="Thermitase-like_dom"/>
</dbReference>
<evidence type="ECO:0000256" key="8">
    <source>
        <dbReference type="RuleBase" id="RU003355"/>
    </source>
</evidence>
<comment type="caution">
    <text evidence="11">The sequence shown here is derived from an EMBL/GenBank/DDBJ whole genome shotgun (WGS) entry which is preliminary data.</text>
</comment>
<keyword evidence="5 7" id="KW-0378">Hydrolase</keyword>
<dbReference type="PRINTS" id="PR00723">
    <property type="entry name" value="SUBTILISIN"/>
</dbReference>
<dbReference type="PANTHER" id="PTHR43806">
    <property type="entry name" value="PEPTIDASE S8"/>
    <property type="match status" value="1"/>
</dbReference>
<feature type="domain" description="Peptidase S8/S53" evidence="10">
    <location>
        <begin position="144"/>
        <end position="369"/>
    </location>
</feature>
<dbReference type="Gene3D" id="3.40.50.200">
    <property type="entry name" value="Peptidase S8/S53 domain"/>
    <property type="match status" value="1"/>
</dbReference>
<dbReference type="Pfam" id="PF00082">
    <property type="entry name" value="Peptidase_S8"/>
    <property type="match status" value="1"/>
</dbReference>
<dbReference type="PROSITE" id="PS51892">
    <property type="entry name" value="SUBTILASE"/>
    <property type="match status" value="1"/>
</dbReference>
<feature type="active site" description="Charge relay system" evidence="7">
    <location>
        <position position="182"/>
    </location>
</feature>
<evidence type="ECO:0000313" key="12">
    <source>
        <dbReference type="Proteomes" id="UP000602284"/>
    </source>
</evidence>
<evidence type="ECO:0000256" key="6">
    <source>
        <dbReference type="ARBA" id="ARBA00022825"/>
    </source>
</evidence>
<evidence type="ECO:0000259" key="10">
    <source>
        <dbReference type="Pfam" id="PF00082"/>
    </source>
</evidence>
<dbReference type="PROSITE" id="PS00137">
    <property type="entry name" value="SUBTILASE_HIS"/>
    <property type="match status" value="1"/>
</dbReference>
<keyword evidence="3" id="KW-0964">Secreted</keyword>
<dbReference type="RefSeq" id="WP_201631572.1">
    <property type="nucleotide sequence ID" value="NZ_JAEQNB010000001.1"/>
</dbReference>
<accession>A0ABS1J6Q6</accession>
<feature type="active site" description="Charge relay system" evidence="7">
    <location>
        <position position="336"/>
    </location>
</feature>
<dbReference type="SUPFAM" id="SSF52743">
    <property type="entry name" value="Subtilisin-like"/>
    <property type="match status" value="1"/>
</dbReference>
<name>A0ABS1J6Q6_9BACL</name>
<evidence type="ECO:0000256" key="1">
    <source>
        <dbReference type="ARBA" id="ARBA00004613"/>
    </source>
</evidence>
<keyword evidence="12" id="KW-1185">Reference proteome</keyword>
<dbReference type="PANTHER" id="PTHR43806:SF11">
    <property type="entry name" value="CEREVISIN-RELATED"/>
    <property type="match status" value="1"/>
</dbReference>
<sequence length="393" mass="40651">MAKFNKKLVGTLAAFAVLASVVPGVASAADQTQPAVATAKAKASDRLLVKTKQGIVQTDIASAHGLTEGKVIGGNWKVMHAPAGQLEAKLAELQADPNVESVEIDHVRTIDATPNDPSYSSQWHLPKVQAPAAWDITKGSTSRTIAIIDTGVDLNHADLKSKIVPGTDIVNGDSTAMDDHGHGTHCAGIAAALTNNATNTAGMDWNAKIMPIKVLDSSGSGYDSDIDTGIYWAVDHGANVISMSLGGAAFSQASQDAINYAYNKGVIIVAAAGNESTSAKSYPAAYNNVVSVASTTSTDAKSSFSNYGSWVDVAAPGSSILSLRLGGGTTTMSGTSMATPLVAGLMSLTWSKNLTYSNTSVINRVETTSDAISGTGTYWTYGRVNAYKSVNGF</sequence>
<keyword evidence="6 7" id="KW-0720">Serine protease</keyword>
<comment type="subcellular location">
    <subcellularLocation>
        <location evidence="1">Secreted</location>
    </subcellularLocation>
</comment>
<keyword evidence="9" id="KW-0732">Signal</keyword>
<dbReference type="InterPro" id="IPR000209">
    <property type="entry name" value="Peptidase_S8/S53_dom"/>
</dbReference>
<keyword evidence="4 7" id="KW-0645">Protease</keyword>
<proteinExistence type="inferred from homology"/>
<evidence type="ECO:0000256" key="3">
    <source>
        <dbReference type="ARBA" id="ARBA00022525"/>
    </source>
</evidence>
<dbReference type="InterPro" id="IPR050131">
    <property type="entry name" value="Peptidase_S8_subtilisin-like"/>
</dbReference>
<evidence type="ECO:0000313" key="11">
    <source>
        <dbReference type="EMBL" id="MBL0385952.1"/>
    </source>
</evidence>
<evidence type="ECO:0000256" key="2">
    <source>
        <dbReference type="ARBA" id="ARBA00011073"/>
    </source>
</evidence>
<feature type="chain" id="PRO_5046777110" evidence="9">
    <location>
        <begin position="29"/>
        <end position="393"/>
    </location>
</feature>
<evidence type="ECO:0000256" key="7">
    <source>
        <dbReference type="PROSITE-ProRule" id="PRU01240"/>
    </source>
</evidence>
<feature type="signal peptide" evidence="9">
    <location>
        <begin position="1"/>
        <end position="28"/>
    </location>
</feature>
<dbReference type="InterPro" id="IPR023828">
    <property type="entry name" value="Peptidase_S8_Ser-AS"/>
</dbReference>
<reference evidence="11 12" key="1">
    <citation type="submission" date="2021-01" db="EMBL/GenBank/DDBJ databases">
        <title>Tumebacillus sp. strain ITR2 16S ribosomal RNA gene Genome sequencing and assembly.</title>
        <authorList>
            <person name="Kang M."/>
        </authorList>
    </citation>
    <scope>NUCLEOTIDE SEQUENCE [LARGE SCALE GENOMIC DNA]</scope>
    <source>
        <strain evidence="11 12">ITR2</strain>
    </source>
</reference>
<dbReference type="CDD" id="cd07484">
    <property type="entry name" value="Peptidases_S8_Thermitase_like"/>
    <property type="match status" value="1"/>
</dbReference>
<evidence type="ECO:0000256" key="5">
    <source>
        <dbReference type="ARBA" id="ARBA00022801"/>
    </source>
</evidence>
<gene>
    <name evidence="11" type="ORF">JJB07_04740</name>
</gene>
<organism evidence="11 12">
    <name type="scientific">Tumebacillus amylolyticus</name>
    <dbReference type="NCBI Taxonomy" id="2801339"/>
    <lineage>
        <taxon>Bacteria</taxon>
        <taxon>Bacillati</taxon>
        <taxon>Bacillota</taxon>
        <taxon>Bacilli</taxon>
        <taxon>Bacillales</taxon>
        <taxon>Alicyclobacillaceae</taxon>
        <taxon>Tumebacillus</taxon>
    </lineage>
</organism>
<feature type="active site" description="Charge relay system" evidence="7">
    <location>
        <position position="149"/>
    </location>
</feature>
<dbReference type="EMBL" id="JAEQNB010000001">
    <property type="protein sequence ID" value="MBL0385952.1"/>
    <property type="molecule type" value="Genomic_DNA"/>
</dbReference>
<dbReference type="InterPro" id="IPR022398">
    <property type="entry name" value="Peptidase_S8_His-AS"/>
</dbReference>
<evidence type="ECO:0000256" key="9">
    <source>
        <dbReference type="SAM" id="SignalP"/>
    </source>
</evidence>
<evidence type="ECO:0000256" key="4">
    <source>
        <dbReference type="ARBA" id="ARBA00022670"/>
    </source>
</evidence>
<dbReference type="InterPro" id="IPR023827">
    <property type="entry name" value="Peptidase_S8_Asp-AS"/>
</dbReference>